<dbReference type="InterPro" id="IPR042171">
    <property type="entry name" value="Acyl-CoA_hotdog"/>
</dbReference>
<name>A0A652YJE4_NOCGL</name>
<dbReference type="InterPro" id="IPR049450">
    <property type="entry name" value="ACOT8-like_C"/>
</dbReference>
<organism evidence="3">
    <name type="scientific">Nocardia globerula</name>
    <dbReference type="NCBI Taxonomy" id="1818"/>
    <lineage>
        <taxon>Bacteria</taxon>
        <taxon>Bacillati</taxon>
        <taxon>Actinomycetota</taxon>
        <taxon>Actinomycetes</taxon>
        <taxon>Mycobacteriales</taxon>
        <taxon>Nocardiaceae</taxon>
        <taxon>Nocardia</taxon>
    </lineage>
</organism>
<reference evidence="3" key="1">
    <citation type="submission" date="2019-07" db="EMBL/GenBank/DDBJ databases">
        <title>Genomic Encyclopedia of Type Strains, Phase IV (KMG-IV): sequencing the most valuable type-strain genomes for metagenomic binning, comparative biology and taxonomic classification.</title>
        <authorList>
            <person name="Goeker M."/>
        </authorList>
    </citation>
    <scope>NUCLEOTIDE SEQUENCE</scope>
    <source>
        <strain evidence="3">DSM 44596</strain>
    </source>
</reference>
<evidence type="ECO:0000259" key="1">
    <source>
        <dbReference type="Pfam" id="PF13622"/>
    </source>
</evidence>
<accession>A0A652YJE4</accession>
<gene>
    <name evidence="3" type="ORF">FNL38_10843</name>
</gene>
<dbReference type="Pfam" id="PF20789">
    <property type="entry name" value="4HBT_3C"/>
    <property type="match status" value="1"/>
</dbReference>
<dbReference type="Pfam" id="PF13622">
    <property type="entry name" value="4HBT_3"/>
    <property type="match status" value="1"/>
</dbReference>
<dbReference type="AlphaFoldDB" id="A0A652YJE4"/>
<proteinExistence type="predicted"/>
<feature type="domain" description="Acyl-CoA thioesterase-like C-terminal" evidence="2">
    <location>
        <begin position="133"/>
        <end position="270"/>
    </location>
</feature>
<evidence type="ECO:0000313" key="3">
    <source>
        <dbReference type="EMBL" id="TYQ01190.1"/>
    </source>
</evidence>
<dbReference type="EMBL" id="VNIQ01000008">
    <property type="protein sequence ID" value="TYQ01190.1"/>
    <property type="molecule type" value="Genomic_DNA"/>
</dbReference>
<dbReference type="SUPFAM" id="SSF54637">
    <property type="entry name" value="Thioesterase/thiol ester dehydrase-isomerase"/>
    <property type="match status" value="2"/>
</dbReference>
<evidence type="ECO:0000259" key="2">
    <source>
        <dbReference type="Pfam" id="PF20789"/>
    </source>
</evidence>
<feature type="domain" description="Acyl-CoA thioesterase-like N-terminal HotDog" evidence="1">
    <location>
        <begin position="35"/>
        <end position="113"/>
    </location>
</feature>
<dbReference type="InterPro" id="IPR049449">
    <property type="entry name" value="TesB_ACOT8-like_N"/>
</dbReference>
<sequence>MTTTVAPPHPFDAAVDLESITPGLSTGHTSTAYNNMVGPFGGITSATLLASVQRHPECLGEPLSLTVNFAGPIAEGQFEITARPVRTNRTTQHWWIELAQNGTVATTATAVFGLRRDTWDSTEIEMPAVPAAEDVPAQPFPEFIAWAQNYEMRFIEGAIPDLESGEHPDSVSTLWVRDSPPRALDFSSLTSLCDVFFPRVFLRRGKMAPAGTVSLTIYFHADAAALARQSDRSVLGTARTQRFGNGYFDQSAELWGSDGELLATTHQLVYFKD</sequence>
<protein>
    <submittedName>
        <fullName evidence="3">Acyl-CoA thioesterase</fullName>
    </submittedName>
</protein>
<dbReference type="InterPro" id="IPR029069">
    <property type="entry name" value="HotDog_dom_sf"/>
</dbReference>
<comment type="caution">
    <text evidence="3">The sequence shown here is derived from an EMBL/GenBank/DDBJ whole genome shotgun (WGS) entry which is preliminary data.</text>
</comment>
<dbReference type="Gene3D" id="2.40.160.210">
    <property type="entry name" value="Acyl-CoA thioesterase, double hotdog domain"/>
    <property type="match status" value="1"/>
</dbReference>